<feature type="region of interest" description="Disordered" evidence="10">
    <location>
        <begin position="132"/>
        <end position="175"/>
    </location>
</feature>
<dbReference type="PROSITE" id="PS50119">
    <property type="entry name" value="ZF_BBOX"/>
    <property type="match status" value="2"/>
</dbReference>
<evidence type="ECO:0000313" key="12">
    <source>
        <dbReference type="EMBL" id="KAG8093932.1"/>
    </source>
</evidence>
<evidence type="ECO:0000256" key="3">
    <source>
        <dbReference type="ARBA" id="ARBA00022737"/>
    </source>
</evidence>
<reference evidence="12" key="1">
    <citation type="journal article" date="2021" name="bioRxiv">
        <title>Whole Genome Assembly and Annotation of Northern Wild Rice, Zizania palustris L., Supports a Whole Genome Duplication in the Zizania Genus.</title>
        <authorList>
            <person name="Haas M."/>
            <person name="Kono T."/>
            <person name="Macchietto M."/>
            <person name="Millas R."/>
            <person name="McGilp L."/>
            <person name="Shao M."/>
            <person name="Duquette J."/>
            <person name="Hirsch C.N."/>
            <person name="Kimball J."/>
        </authorList>
    </citation>
    <scope>NUCLEOTIDE SEQUENCE</scope>
    <source>
        <tissue evidence="12">Fresh leaf tissue</tissue>
    </source>
</reference>
<evidence type="ECO:0000256" key="6">
    <source>
        <dbReference type="ARBA" id="ARBA00023015"/>
    </source>
</evidence>
<evidence type="ECO:0000256" key="9">
    <source>
        <dbReference type="PROSITE-ProRule" id="PRU00024"/>
    </source>
</evidence>
<keyword evidence="4 9" id="KW-0863">Zinc-finger</keyword>
<dbReference type="GO" id="GO:0009640">
    <property type="term" value="P:photomorphogenesis"/>
    <property type="evidence" value="ECO:0007669"/>
    <property type="project" value="TreeGrafter"/>
</dbReference>
<dbReference type="AlphaFoldDB" id="A0A8J5WS85"/>
<evidence type="ECO:0000313" key="13">
    <source>
        <dbReference type="Proteomes" id="UP000729402"/>
    </source>
</evidence>
<accession>A0A8J5WS85</accession>
<comment type="subcellular location">
    <subcellularLocation>
        <location evidence="1">Nucleus</location>
    </subcellularLocation>
</comment>
<keyword evidence="13" id="KW-1185">Reference proteome</keyword>
<proteinExistence type="predicted"/>
<feature type="domain" description="B box-type" evidence="11">
    <location>
        <begin position="63"/>
        <end position="105"/>
    </location>
</feature>
<evidence type="ECO:0000256" key="10">
    <source>
        <dbReference type="SAM" id="MobiDB-lite"/>
    </source>
</evidence>
<comment type="caution">
    <text evidence="12">The sequence shown here is derived from an EMBL/GenBank/DDBJ whole genome shotgun (WGS) entry which is preliminary data.</text>
</comment>
<dbReference type="PANTHER" id="PTHR31832">
    <property type="entry name" value="B-BOX ZINC FINGER PROTEIN 22"/>
    <property type="match status" value="1"/>
</dbReference>
<keyword evidence="2" id="KW-0479">Metal-binding</keyword>
<feature type="domain" description="B box-type" evidence="11">
    <location>
        <begin position="1"/>
        <end position="47"/>
    </location>
</feature>
<dbReference type="Pfam" id="PF00643">
    <property type="entry name" value="zf-B_box"/>
    <property type="match status" value="2"/>
</dbReference>
<reference evidence="12" key="2">
    <citation type="submission" date="2021-02" db="EMBL/GenBank/DDBJ databases">
        <authorList>
            <person name="Kimball J.A."/>
            <person name="Haas M.W."/>
            <person name="Macchietto M."/>
            <person name="Kono T."/>
            <person name="Duquette J."/>
            <person name="Shao M."/>
        </authorList>
    </citation>
    <scope>NUCLEOTIDE SEQUENCE</scope>
    <source>
        <tissue evidence="12">Fresh leaf tissue</tissue>
    </source>
</reference>
<feature type="compositionally biased region" description="Low complexity" evidence="10">
    <location>
        <begin position="148"/>
        <end position="158"/>
    </location>
</feature>
<dbReference type="SMART" id="SM00336">
    <property type="entry name" value="BBOX"/>
    <property type="match status" value="2"/>
</dbReference>
<dbReference type="PANTHER" id="PTHR31832:SF68">
    <property type="entry name" value="B-BOX ZINC FINGER PROTEIN 22"/>
    <property type="match status" value="1"/>
</dbReference>
<dbReference type="EMBL" id="JAAALK010000080">
    <property type="protein sequence ID" value="KAG8093932.1"/>
    <property type="molecule type" value="Genomic_DNA"/>
</dbReference>
<dbReference type="InterPro" id="IPR051979">
    <property type="entry name" value="B-box_zinc_finger"/>
</dbReference>
<keyword evidence="8" id="KW-0539">Nucleus</keyword>
<evidence type="ECO:0000256" key="8">
    <source>
        <dbReference type="ARBA" id="ARBA00023242"/>
    </source>
</evidence>
<organism evidence="12 13">
    <name type="scientific">Zizania palustris</name>
    <name type="common">Northern wild rice</name>
    <dbReference type="NCBI Taxonomy" id="103762"/>
    <lineage>
        <taxon>Eukaryota</taxon>
        <taxon>Viridiplantae</taxon>
        <taxon>Streptophyta</taxon>
        <taxon>Embryophyta</taxon>
        <taxon>Tracheophyta</taxon>
        <taxon>Spermatophyta</taxon>
        <taxon>Magnoliopsida</taxon>
        <taxon>Liliopsida</taxon>
        <taxon>Poales</taxon>
        <taxon>Poaceae</taxon>
        <taxon>BOP clade</taxon>
        <taxon>Oryzoideae</taxon>
        <taxon>Oryzeae</taxon>
        <taxon>Zizaniinae</taxon>
        <taxon>Zizania</taxon>
    </lineage>
</organism>
<keyword evidence="3" id="KW-0677">Repeat</keyword>
<keyword evidence="6" id="KW-0805">Transcription regulation</keyword>
<keyword evidence="7" id="KW-0804">Transcription</keyword>
<dbReference type="GO" id="GO:0006355">
    <property type="term" value="P:regulation of DNA-templated transcription"/>
    <property type="evidence" value="ECO:0007669"/>
    <property type="project" value="TreeGrafter"/>
</dbReference>
<sequence length="373" mass="39947">MKIQCNACGAAEARVLCCADEAALCAACDEEVHAANKLAGKHQRVPLLSDGAAPAASPTVPKCDICQEASGYFFCLEDRALLCRDCDVSIHTVNSFVSVHQRFLLTGVQVGLDPADPVPPITDKNFNAAGGPVDSRTKHLQRNPTVLSSGESSASLPSQTTINGDCSRQSSNTNTRTGVVNWTVSNITIRSTEPPPKYSLEESPAILPASHNNTMAVYSNQISKDSDRVYNLPFTGGNGSESLHDWPVDEFFNNLEYGPNFGFAEHGSSKGDNAKLGSAGGSPQYLLAEGLFAEGLIGLPGSDTDEFVTRVPDNPWTVPEVPSPPTASGLYWQGNLLCPAYDTTMFVPEISSLDNSQNSYTLSAGLKRRRRQF</sequence>
<dbReference type="FunFam" id="3.30.160.60:FF:000589">
    <property type="entry name" value="B-box zinc finger protein 22"/>
    <property type="match status" value="1"/>
</dbReference>
<dbReference type="Proteomes" id="UP000729402">
    <property type="component" value="Unassembled WGS sequence"/>
</dbReference>
<evidence type="ECO:0000256" key="4">
    <source>
        <dbReference type="ARBA" id="ARBA00022771"/>
    </source>
</evidence>
<dbReference type="GO" id="GO:0008270">
    <property type="term" value="F:zinc ion binding"/>
    <property type="evidence" value="ECO:0007669"/>
    <property type="project" value="UniProtKB-KW"/>
</dbReference>
<evidence type="ECO:0000256" key="5">
    <source>
        <dbReference type="ARBA" id="ARBA00022833"/>
    </source>
</evidence>
<keyword evidence="5" id="KW-0862">Zinc</keyword>
<evidence type="ECO:0000259" key="11">
    <source>
        <dbReference type="PROSITE" id="PS50119"/>
    </source>
</evidence>
<evidence type="ECO:0000256" key="1">
    <source>
        <dbReference type="ARBA" id="ARBA00004123"/>
    </source>
</evidence>
<dbReference type="InterPro" id="IPR049808">
    <property type="entry name" value="CONSTANS-like_Bbox1"/>
</dbReference>
<dbReference type="GO" id="GO:0005634">
    <property type="term" value="C:nucleus"/>
    <property type="evidence" value="ECO:0007669"/>
    <property type="project" value="UniProtKB-SubCell"/>
</dbReference>
<dbReference type="CDD" id="cd19821">
    <property type="entry name" value="Bbox1_BBX-like"/>
    <property type="match status" value="2"/>
</dbReference>
<dbReference type="InterPro" id="IPR000315">
    <property type="entry name" value="Znf_B-box"/>
</dbReference>
<protein>
    <recommendedName>
        <fullName evidence="11">B box-type domain-containing protein</fullName>
    </recommendedName>
</protein>
<evidence type="ECO:0000256" key="2">
    <source>
        <dbReference type="ARBA" id="ARBA00022723"/>
    </source>
</evidence>
<feature type="compositionally biased region" description="Polar residues" evidence="10">
    <location>
        <begin position="159"/>
        <end position="175"/>
    </location>
</feature>
<gene>
    <name evidence="12" type="ORF">GUJ93_ZPchr0012g19936</name>
</gene>
<evidence type="ECO:0000256" key="7">
    <source>
        <dbReference type="ARBA" id="ARBA00023163"/>
    </source>
</evidence>
<name>A0A8J5WS85_ZIZPA</name>
<dbReference type="OrthoDB" id="153872at2759"/>